<feature type="transmembrane region" description="Helical" evidence="7">
    <location>
        <begin position="97"/>
        <end position="117"/>
    </location>
</feature>
<feature type="domain" description="ABC transmembrane type-1" evidence="8">
    <location>
        <begin position="91"/>
        <end position="277"/>
    </location>
</feature>
<feature type="transmembrane region" description="Helical" evidence="7">
    <location>
        <begin position="129"/>
        <end position="150"/>
    </location>
</feature>
<keyword evidence="4 7" id="KW-0812">Transmembrane</keyword>
<dbReference type="GO" id="GO:0005886">
    <property type="term" value="C:plasma membrane"/>
    <property type="evidence" value="ECO:0007669"/>
    <property type="project" value="UniProtKB-SubCell"/>
</dbReference>
<protein>
    <submittedName>
        <fullName evidence="9">Carbohydrate ABC transporter permease</fullName>
    </submittedName>
</protein>
<gene>
    <name evidence="9" type="ORF">H9723_02375</name>
</gene>
<keyword evidence="6 7" id="KW-0472">Membrane</keyword>
<dbReference type="PANTHER" id="PTHR43744">
    <property type="entry name" value="ABC TRANSPORTER PERMEASE PROTEIN MG189-RELATED-RELATED"/>
    <property type="match status" value="1"/>
</dbReference>
<accession>A0A9D2K193</accession>
<evidence type="ECO:0000313" key="9">
    <source>
        <dbReference type="EMBL" id="HIZ74078.1"/>
    </source>
</evidence>
<feature type="transmembrane region" description="Helical" evidence="7">
    <location>
        <begin position="162"/>
        <end position="180"/>
    </location>
</feature>
<proteinExistence type="inferred from homology"/>
<dbReference type="PROSITE" id="PS50928">
    <property type="entry name" value="ABC_TM1"/>
    <property type="match status" value="1"/>
</dbReference>
<dbReference type="Pfam" id="PF00528">
    <property type="entry name" value="BPD_transp_1"/>
    <property type="match status" value="1"/>
</dbReference>
<evidence type="ECO:0000256" key="4">
    <source>
        <dbReference type="ARBA" id="ARBA00022692"/>
    </source>
</evidence>
<dbReference type="AlphaFoldDB" id="A0A9D2K193"/>
<dbReference type="Gene3D" id="1.10.3720.10">
    <property type="entry name" value="MetI-like"/>
    <property type="match status" value="1"/>
</dbReference>
<evidence type="ECO:0000256" key="1">
    <source>
        <dbReference type="ARBA" id="ARBA00004651"/>
    </source>
</evidence>
<reference evidence="9" key="1">
    <citation type="journal article" date="2021" name="PeerJ">
        <title>Extensive microbial diversity within the chicken gut microbiome revealed by metagenomics and culture.</title>
        <authorList>
            <person name="Gilroy R."/>
            <person name="Ravi A."/>
            <person name="Getino M."/>
            <person name="Pursley I."/>
            <person name="Horton D.L."/>
            <person name="Alikhan N.F."/>
            <person name="Baker D."/>
            <person name="Gharbi K."/>
            <person name="Hall N."/>
            <person name="Watson M."/>
            <person name="Adriaenssens E.M."/>
            <person name="Foster-Nyarko E."/>
            <person name="Jarju S."/>
            <person name="Secka A."/>
            <person name="Antonio M."/>
            <person name="Oren A."/>
            <person name="Chaudhuri R.R."/>
            <person name="La Ragione R."/>
            <person name="Hildebrand F."/>
            <person name="Pallen M.J."/>
        </authorList>
    </citation>
    <scope>NUCLEOTIDE SEQUENCE</scope>
    <source>
        <strain evidence="9">CHK196-3914</strain>
    </source>
</reference>
<dbReference type="InterPro" id="IPR000515">
    <property type="entry name" value="MetI-like"/>
</dbReference>
<keyword evidence="2 7" id="KW-0813">Transport</keyword>
<evidence type="ECO:0000259" key="8">
    <source>
        <dbReference type="PROSITE" id="PS50928"/>
    </source>
</evidence>
<dbReference type="EMBL" id="DXAY01000053">
    <property type="protein sequence ID" value="HIZ74078.1"/>
    <property type="molecule type" value="Genomic_DNA"/>
</dbReference>
<evidence type="ECO:0000256" key="3">
    <source>
        <dbReference type="ARBA" id="ARBA00022475"/>
    </source>
</evidence>
<feature type="transmembrane region" description="Helical" evidence="7">
    <location>
        <begin position="201"/>
        <end position="223"/>
    </location>
</feature>
<dbReference type="PANTHER" id="PTHR43744:SF8">
    <property type="entry name" value="SN-GLYCEROL-3-PHOSPHATE TRANSPORT SYSTEM PERMEASE PROTEIN UGPE"/>
    <property type="match status" value="1"/>
</dbReference>
<comment type="caution">
    <text evidence="9">The sequence shown here is derived from an EMBL/GenBank/DDBJ whole genome shotgun (WGS) entry which is preliminary data.</text>
</comment>
<name>A0A9D2K193_9FIRM</name>
<comment type="subcellular location">
    <subcellularLocation>
        <location evidence="1 7">Cell membrane</location>
        <topology evidence="1 7">Multi-pass membrane protein</topology>
    </subcellularLocation>
</comment>
<organism evidence="9 10">
    <name type="scientific">Candidatus Mediterraneibacter stercoravium</name>
    <dbReference type="NCBI Taxonomy" id="2838685"/>
    <lineage>
        <taxon>Bacteria</taxon>
        <taxon>Bacillati</taxon>
        <taxon>Bacillota</taxon>
        <taxon>Clostridia</taxon>
        <taxon>Lachnospirales</taxon>
        <taxon>Lachnospiraceae</taxon>
        <taxon>Mediterraneibacter</taxon>
    </lineage>
</organism>
<dbReference type="GO" id="GO:0055085">
    <property type="term" value="P:transmembrane transport"/>
    <property type="evidence" value="ECO:0007669"/>
    <property type="project" value="InterPro"/>
</dbReference>
<evidence type="ECO:0000256" key="6">
    <source>
        <dbReference type="ARBA" id="ARBA00023136"/>
    </source>
</evidence>
<evidence type="ECO:0000256" key="5">
    <source>
        <dbReference type="ARBA" id="ARBA00022989"/>
    </source>
</evidence>
<keyword evidence="3" id="KW-1003">Cell membrane</keyword>
<dbReference type="Proteomes" id="UP000824116">
    <property type="component" value="Unassembled WGS sequence"/>
</dbReference>
<reference evidence="9" key="2">
    <citation type="submission" date="2021-04" db="EMBL/GenBank/DDBJ databases">
        <authorList>
            <person name="Gilroy R."/>
        </authorList>
    </citation>
    <scope>NUCLEOTIDE SEQUENCE</scope>
    <source>
        <strain evidence="9">CHK196-3914</strain>
    </source>
</reference>
<feature type="transmembrane region" description="Helical" evidence="7">
    <location>
        <begin position="256"/>
        <end position="276"/>
    </location>
</feature>
<evidence type="ECO:0000256" key="2">
    <source>
        <dbReference type="ARBA" id="ARBA00022448"/>
    </source>
</evidence>
<evidence type="ECO:0000313" key="10">
    <source>
        <dbReference type="Proteomes" id="UP000824116"/>
    </source>
</evidence>
<keyword evidence="5 7" id="KW-1133">Transmembrane helix</keyword>
<evidence type="ECO:0000256" key="7">
    <source>
        <dbReference type="RuleBase" id="RU363032"/>
    </source>
</evidence>
<dbReference type="SUPFAM" id="SSF161098">
    <property type="entry name" value="MetI-like"/>
    <property type="match status" value="1"/>
</dbReference>
<feature type="transmembrane region" description="Helical" evidence="7">
    <location>
        <begin position="18"/>
        <end position="39"/>
    </location>
</feature>
<comment type="similarity">
    <text evidence="7">Belongs to the binding-protein-dependent transport system permease family.</text>
</comment>
<sequence>MENRNQNRKKILRSSKRLFIILILLFIAFCAVYPMVFLLGGSLKSTRELGNSLAPLWTAEGELSWTWLPWEPTLRHYVELLLDSPGYFVMFWNSMKITVGVIAGQLLVGLPAAWAFARWDFTGRRILRSLYIVLMLFPFQILMLSEYLILNRMGLIDTLMALILPGAFSTFPVFIMHRFFSRISTDIIEAAKMDGANEWQIFLYIGIPLGMSGIMSVIVLAFLEYWNLIEQAAVFLRSDDLKPLSLFISTITRDNVGVAFAAAFTAMLPPLLVFLCGRRYLEQGIAAMTAKD</sequence>
<dbReference type="CDD" id="cd06261">
    <property type="entry name" value="TM_PBP2"/>
    <property type="match status" value="1"/>
</dbReference>
<dbReference type="InterPro" id="IPR035906">
    <property type="entry name" value="MetI-like_sf"/>
</dbReference>